<proteinExistence type="predicted"/>
<comment type="subcellular location">
    <subcellularLocation>
        <location evidence="1">Nucleus</location>
    </subcellularLocation>
</comment>
<dbReference type="CDD" id="cd10017">
    <property type="entry name" value="B3_DNA"/>
    <property type="match status" value="1"/>
</dbReference>
<dbReference type="GO" id="GO:0003700">
    <property type="term" value="F:DNA-binding transcription factor activity"/>
    <property type="evidence" value="ECO:0007669"/>
    <property type="project" value="InterPro"/>
</dbReference>
<dbReference type="PANTHER" id="PTHR31140">
    <property type="entry name" value="B3 DOMAIN-CONTAINING TRANSCRIPTION FACTOR ABI3"/>
    <property type="match status" value="1"/>
</dbReference>
<name>A0A2Z7CBK7_9LAMI</name>
<dbReference type="SUPFAM" id="SSF101936">
    <property type="entry name" value="DNA-binding pseudobarrel domain"/>
    <property type="match status" value="1"/>
</dbReference>
<evidence type="ECO:0000256" key="2">
    <source>
        <dbReference type="ARBA" id="ARBA00023015"/>
    </source>
</evidence>
<dbReference type="PANTHER" id="PTHR31140:SF73">
    <property type="entry name" value="B3 DOMAIN-CONTAINING TRANSCRIPTION FACTOR FUS3"/>
    <property type="match status" value="1"/>
</dbReference>
<keyword evidence="5" id="KW-0539">Nucleus</keyword>
<evidence type="ECO:0000256" key="1">
    <source>
        <dbReference type="ARBA" id="ARBA00004123"/>
    </source>
</evidence>
<keyword evidence="2" id="KW-0805">Transcription regulation</keyword>
<evidence type="ECO:0000259" key="6">
    <source>
        <dbReference type="PROSITE" id="PS50863"/>
    </source>
</evidence>
<dbReference type="Proteomes" id="UP000250235">
    <property type="component" value="Unassembled WGS sequence"/>
</dbReference>
<dbReference type="EMBL" id="KQ999307">
    <property type="protein sequence ID" value="KZV42050.1"/>
    <property type="molecule type" value="Genomic_DNA"/>
</dbReference>
<dbReference type="InterPro" id="IPR044800">
    <property type="entry name" value="LEC2-like"/>
</dbReference>
<feature type="domain" description="TF-B3" evidence="6">
    <location>
        <begin position="90"/>
        <end position="192"/>
    </location>
</feature>
<dbReference type="SMART" id="SM01019">
    <property type="entry name" value="B3"/>
    <property type="match status" value="1"/>
</dbReference>
<dbReference type="PROSITE" id="PS50863">
    <property type="entry name" value="B3"/>
    <property type="match status" value="1"/>
</dbReference>
<evidence type="ECO:0000313" key="8">
    <source>
        <dbReference type="Proteomes" id="UP000250235"/>
    </source>
</evidence>
<dbReference type="Gene3D" id="2.40.330.10">
    <property type="entry name" value="DNA-binding pseudobarrel domain"/>
    <property type="match status" value="1"/>
</dbReference>
<dbReference type="InterPro" id="IPR003340">
    <property type="entry name" value="B3_DNA-bd"/>
</dbReference>
<keyword evidence="3" id="KW-0238">DNA-binding</keyword>
<organism evidence="7 8">
    <name type="scientific">Dorcoceras hygrometricum</name>
    <dbReference type="NCBI Taxonomy" id="472368"/>
    <lineage>
        <taxon>Eukaryota</taxon>
        <taxon>Viridiplantae</taxon>
        <taxon>Streptophyta</taxon>
        <taxon>Embryophyta</taxon>
        <taxon>Tracheophyta</taxon>
        <taxon>Spermatophyta</taxon>
        <taxon>Magnoliopsida</taxon>
        <taxon>eudicotyledons</taxon>
        <taxon>Gunneridae</taxon>
        <taxon>Pentapetalae</taxon>
        <taxon>asterids</taxon>
        <taxon>lamiids</taxon>
        <taxon>Lamiales</taxon>
        <taxon>Gesneriaceae</taxon>
        <taxon>Didymocarpoideae</taxon>
        <taxon>Trichosporeae</taxon>
        <taxon>Loxocarpinae</taxon>
        <taxon>Dorcoceras</taxon>
    </lineage>
</organism>
<evidence type="ECO:0000256" key="4">
    <source>
        <dbReference type="ARBA" id="ARBA00023163"/>
    </source>
</evidence>
<protein>
    <recommendedName>
        <fullName evidence="6">TF-B3 domain-containing protein</fullName>
    </recommendedName>
</protein>
<evidence type="ECO:0000256" key="5">
    <source>
        <dbReference type="ARBA" id="ARBA00023242"/>
    </source>
</evidence>
<sequence length="265" mass="30572">MARNEVEAHSTVTYCARELVNSGGRRRRSKQWESSDRADLFSTPGFTIQRGPRMPRSRRASLQSLTFPLSHVPPLHRPRELDLTKICYLFKKQLKNSDVSGLRRMVLPKRDAEAYLPVLDSKEGIPISMLDMDGIHEWWFKFRYWPNNSSRMYVLESTGDFVNAHGLLPGDYILVYQNIEDRRYVIEARKSEEYEEQGIYNDLELRLPADPGTALDGSEMLFEYDTTFLDDSPLDYVGESINNLACLGSHLAFEAIDKYTADDFL</sequence>
<keyword evidence="8" id="KW-1185">Reference proteome</keyword>
<dbReference type="GO" id="GO:0003677">
    <property type="term" value="F:DNA binding"/>
    <property type="evidence" value="ECO:0007669"/>
    <property type="project" value="UniProtKB-KW"/>
</dbReference>
<accession>A0A2Z7CBK7</accession>
<evidence type="ECO:0000256" key="3">
    <source>
        <dbReference type="ARBA" id="ARBA00023125"/>
    </source>
</evidence>
<dbReference type="GO" id="GO:0005634">
    <property type="term" value="C:nucleus"/>
    <property type="evidence" value="ECO:0007669"/>
    <property type="project" value="UniProtKB-SubCell"/>
</dbReference>
<dbReference type="OrthoDB" id="757982at2759"/>
<gene>
    <name evidence="7" type="ORF">F511_18396</name>
</gene>
<reference evidence="7 8" key="1">
    <citation type="journal article" date="2015" name="Proc. Natl. Acad. Sci. U.S.A.">
        <title>The resurrection genome of Boea hygrometrica: A blueprint for survival of dehydration.</title>
        <authorList>
            <person name="Xiao L."/>
            <person name="Yang G."/>
            <person name="Zhang L."/>
            <person name="Yang X."/>
            <person name="Zhao S."/>
            <person name="Ji Z."/>
            <person name="Zhou Q."/>
            <person name="Hu M."/>
            <person name="Wang Y."/>
            <person name="Chen M."/>
            <person name="Xu Y."/>
            <person name="Jin H."/>
            <person name="Xiao X."/>
            <person name="Hu G."/>
            <person name="Bao F."/>
            <person name="Hu Y."/>
            <person name="Wan P."/>
            <person name="Li L."/>
            <person name="Deng X."/>
            <person name="Kuang T."/>
            <person name="Xiang C."/>
            <person name="Zhu J.K."/>
            <person name="Oliver M.J."/>
            <person name="He Y."/>
        </authorList>
    </citation>
    <scope>NUCLEOTIDE SEQUENCE [LARGE SCALE GENOMIC DNA]</scope>
    <source>
        <strain evidence="8">cv. XS01</strain>
    </source>
</reference>
<dbReference type="AlphaFoldDB" id="A0A2Z7CBK7"/>
<evidence type="ECO:0000313" key="7">
    <source>
        <dbReference type="EMBL" id="KZV42050.1"/>
    </source>
</evidence>
<keyword evidence="4" id="KW-0804">Transcription</keyword>
<dbReference type="InterPro" id="IPR015300">
    <property type="entry name" value="DNA-bd_pseudobarrel_sf"/>
</dbReference>
<dbReference type="Pfam" id="PF02362">
    <property type="entry name" value="B3"/>
    <property type="match status" value="1"/>
</dbReference>